<feature type="coiled-coil region" evidence="1">
    <location>
        <begin position="66"/>
        <end position="100"/>
    </location>
</feature>
<proteinExistence type="predicted"/>
<organism evidence="2 3">
    <name type="scientific">Holdemanella biformis DSM 3989</name>
    <dbReference type="NCBI Taxonomy" id="518637"/>
    <lineage>
        <taxon>Bacteria</taxon>
        <taxon>Bacillati</taxon>
        <taxon>Bacillota</taxon>
        <taxon>Erysipelotrichia</taxon>
        <taxon>Erysipelotrichales</taxon>
        <taxon>Erysipelotrichaceae</taxon>
        <taxon>Holdemanella</taxon>
    </lineage>
</organism>
<dbReference type="HOGENOM" id="CLU_1174122_0_0_9"/>
<keyword evidence="1" id="KW-0175">Coiled coil</keyword>
<name>B7CB67_9FIRM</name>
<gene>
    <name evidence="2" type="ORF">EUBIFOR_01442</name>
</gene>
<evidence type="ECO:0000256" key="1">
    <source>
        <dbReference type="SAM" id="Coils"/>
    </source>
</evidence>
<dbReference type="Proteomes" id="UP000004315">
    <property type="component" value="Unassembled WGS sequence"/>
</dbReference>
<dbReference type="AlphaFoldDB" id="B7CB67"/>
<evidence type="ECO:0000313" key="3">
    <source>
        <dbReference type="Proteomes" id="UP000004315"/>
    </source>
</evidence>
<sequence length="236" mass="26276">MEGVLNFIKEENLECSLLRKGLVSGLLMSTFVLTLLTTSSVIGEESKVYAQSNGTDENILMRVDTKNGTEELKEKFEEQIQDIEEESSKKQEESKSVEEMIMEQPDLLNDMQFIQNNYNAVTQIVYSQPSLSQYISNVNALTASGGVYYGPSGKETYYNLNMSGVIDIMRGMGNNDAYWVREDGAKMLGDYIIVAADLNKYPRGTIVETSLGKGIVCDTGSFTQNSDTQLDIATDW</sequence>
<dbReference type="STRING" id="518637.EUBIFOR_01442"/>
<comment type="caution">
    <text evidence="2">The sequence shown here is derived from an EMBL/GenBank/DDBJ whole genome shotgun (WGS) entry which is preliminary data.</text>
</comment>
<reference evidence="2 3" key="2">
    <citation type="submission" date="2008-11" db="EMBL/GenBank/DDBJ databases">
        <title>Draft genome sequence of Eubacterium biforme (DSM 3989).</title>
        <authorList>
            <person name="Sudarsanam P."/>
            <person name="Ley R."/>
            <person name="Guruge J."/>
            <person name="Turnbaugh P.J."/>
            <person name="Mahowald M."/>
            <person name="Liep D."/>
            <person name="Gordon J."/>
        </authorList>
    </citation>
    <scope>NUCLEOTIDE SEQUENCE [LARGE SCALE GENOMIC DNA]</scope>
    <source>
        <strain evidence="2 3">DSM 3989</strain>
    </source>
</reference>
<accession>B7CB67</accession>
<dbReference type="eggNOG" id="COG3103">
    <property type="taxonomic scope" value="Bacteria"/>
</dbReference>
<reference evidence="2 3" key="1">
    <citation type="submission" date="2008-10" db="EMBL/GenBank/DDBJ databases">
        <authorList>
            <person name="Fulton L."/>
            <person name="Clifton S."/>
            <person name="Fulton B."/>
            <person name="Xu J."/>
            <person name="Minx P."/>
            <person name="Pepin K.H."/>
            <person name="Johnson M."/>
            <person name="Bhonagiri V."/>
            <person name="Nash W.E."/>
            <person name="Mardis E.R."/>
            <person name="Wilson R.K."/>
        </authorList>
    </citation>
    <scope>NUCLEOTIDE SEQUENCE [LARGE SCALE GENOMIC DNA]</scope>
    <source>
        <strain evidence="2 3">DSM 3989</strain>
    </source>
</reference>
<dbReference type="EMBL" id="ABYT01000077">
    <property type="protein sequence ID" value="EEC89988.1"/>
    <property type="molecule type" value="Genomic_DNA"/>
</dbReference>
<protein>
    <submittedName>
        <fullName evidence="2">Uncharacterized protein</fullName>
    </submittedName>
</protein>
<keyword evidence="3" id="KW-1185">Reference proteome</keyword>
<evidence type="ECO:0000313" key="2">
    <source>
        <dbReference type="EMBL" id="EEC89988.1"/>
    </source>
</evidence>